<dbReference type="Proteomes" id="UP000254554">
    <property type="component" value="Unassembled WGS sequence"/>
</dbReference>
<dbReference type="EMBL" id="UGGT01000001">
    <property type="protein sequence ID" value="STO21649.1"/>
    <property type="molecule type" value="Genomic_DNA"/>
</dbReference>
<dbReference type="RefSeq" id="WP_010653919.1">
    <property type="nucleotide sequence ID" value="NZ_JAPHOO010000001.1"/>
</dbReference>
<gene>
    <name evidence="1" type="ORF">NCTC11370_01718</name>
</gene>
<keyword evidence="2" id="KW-1185">Reference proteome</keyword>
<protein>
    <submittedName>
        <fullName evidence="1">Uncharacterized protein</fullName>
    </submittedName>
</protein>
<evidence type="ECO:0000313" key="1">
    <source>
        <dbReference type="EMBL" id="STO21649.1"/>
    </source>
</evidence>
<dbReference type="AlphaFoldDB" id="A0A377GAL0"/>
<name>A0A377GAL0_9GAMM</name>
<dbReference type="GeneID" id="93291722"/>
<accession>A0A377GAL0</accession>
<sequence length="636" mass="73637">MATDKYEKNLNLNKSKLFLKSVLLPALEYKSCIENQMILEQVLIQYDPTNCDSEEDDIEVSSPVIPTSVTEDIFSKSKQARQSNYFVCLNMVGMYLGAEDIPPYFLTIISRNNKAHLALDHELDEIATDNNYQCEFEHDLESYAGFEFQNWVSKIPLDSKHLKFLKDLFTENEGALELINTVEANLLAYNARNYGYQTLISLLERLKETNSVAVLQETASSKNVIYFGYPPLIDVEKLTAKDLVNILSEMTYAYISMSQTEYDLLNHYFSTMRRSSSIRVAQENPLVVGIKFANVNEAGEVVCDPLFVEDVSYLDPVIKATINRQIQELKFIFTRFYESYFLKLQEHYKNQSLQGNDTYILSTCQKPLAFKEGFQSRVTLYKEQCKIGFFIADQLKLGAKENIQKCAAPIDLPASLFLEHGDTILANMLGGNSSSREMRLIDENLSIYMGWEYGLKFTDLNPDLKKIYCDRGEDLETDNLALVIPLVNLTLYFMLRYLEQLEKNSQPEIFRNTLQYTAQFIIDNQLALPEKYQSMFYNSNNLFPKTKDAIREIYDLLFLEQLNTRKECMDLEQKLDEDNVVYLISDEEEDEKVVEEEVKEPLRRSGSYNFFDRKLTDQNSNLQDQELLKPDDMTPH</sequence>
<organism evidence="1 2">
    <name type="scientific">Fluoribacter dumoffii</name>
    <dbReference type="NCBI Taxonomy" id="463"/>
    <lineage>
        <taxon>Bacteria</taxon>
        <taxon>Pseudomonadati</taxon>
        <taxon>Pseudomonadota</taxon>
        <taxon>Gammaproteobacteria</taxon>
        <taxon>Legionellales</taxon>
        <taxon>Legionellaceae</taxon>
        <taxon>Fluoribacter</taxon>
    </lineage>
</organism>
<reference evidence="1 2" key="1">
    <citation type="submission" date="2018-06" db="EMBL/GenBank/DDBJ databases">
        <authorList>
            <consortium name="Pathogen Informatics"/>
            <person name="Doyle S."/>
        </authorList>
    </citation>
    <scope>NUCLEOTIDE SEQUENCE [LARGE SCALE GENOMIC DNA]</scope>
    <source>
        <strain evidence="1 2">NCTC11370</strain>
    </source>
</reference>
<evidence type="ECO:0000313" key="2">
    <source>
        <dbReference type="Proteomes" id="UP000254554"/>
    </source>
</evidence>
<dbReference type="OrthoDB" id="5657207at2"/>
<proteinExistence type="predicted"/>